<evidence type="ECO:0000313" key="2">
    <source>
        <dbReference type="Proteomes" id="UP001516400"/>
    </source>
</evidence>
<name>A0ABD2MJ55_9CUCU</name>
<accession>A0ABD2MJ55</accession>
<sequence length="91" mass="10557">MNDILHQNLSLIQIPSFALNEGMKLETSALHQIEEFYIIRQEDLVLPPECLKALLKESKEEGPRVRKPITKDLCQLEDKAIISKNNIWIFL</sequence>
<dbReference type="Proteomes" id="UP001516400">
    <property type="component" value="Unassembled WGS sequence"/>
</dbReference>
<dbReference type="EMBL" id="JABFTP020000001">
    <property type="protein sequence ID" value="KAL3266355.1"/>
    <property type="molecule type" value="Genomic_DNA"/>
</dbReference>
<reference evidence="1 2" key="1">
    <citation type="journal article" date="2021" name="BMC Biol.">
        <title>Horizontally acquired antibacterial genes associated with adaptive radiation of ladybird beetles.</title>
        <authorList>
            <person name="Li H.S."/>
            <person name="Tang X.F."/>
            <person name="Huang Y.H."/>
            <person name="Xu Z.Y."/>
            <person name="Chen M.L."/>
            <person name="Du X.Y."/>
            <person name="Qiu B.Y."/>
            <person name="Chen P.T."/>
            <person name="Zhang W."/>
            <person name="Slipinski A."/>
            <person name="Escalona H.E."/>
            <person name="Waterhouse R.M."/>
            <person name="Zwick A."/>
            <person name="Pang H."/>
        </authorList>
    </citation>
    <scope>NUCLEOTIDE SEQUENCE [LARGE SCALE GENOMIC DNA]</scope>
    <source>
        <strain evidence="1">SYSU2018</strain>
    </source>
</reference>
<gene>
    <name evidence="1" type="ORF">HHI36_010533</name>
</gene>
<evidence type="ECO:0000313" key="1">
    <source>
        <dbReference type="EMBL" id="KAL3266355.1"/>
    </source>
</evidence>
<keyword evidence="2" id="KW-1185">Reference proteome</keyword>
<comment type="caution">
    <text evidence="1">The sequence shown here is derived from an EMBL/GenBank/DDBJ whole genome shotgun (WGS) entry which is preliminary data.</text>
</comment>
<organism evidence="1 2">
    <name type="scientific">Cryptolaemus montrouzieri</name>
    <dbReference type="NCBI Taxonomy" id="559131"/>
    <lineage>
        <taxon>Eukaryota</taxon>
        <taxon>Metazoa</taxon>
        <taxon>Ecdysozoa</taxon>
        <taxon>Arthropoda</taxon>
        <taxon>Hexapoda</taxon>
        <taxon>Insecta</taxon>
        <taxon>Pterygota</taxon>
        <taxon>Neoptera</taxon>
        <taxon>Endopterygota</taxon>
        <taxon>Coleoptera</taxon>
        <taxon>Polyphaga</taxon>
        <taxon>Cucujiformia</taxon>
        <taxon>Coccinelloidea</taxon>
        <taxon>Coccinellidae</taxon>
        <taxon>Scymninae</taxon>
        <taxon>Scymnini</taxon>
        <taxon>Cryptolaemus</taxon>
    </lineage>
</organism>
<proteinExistence type="predicted"/>
<dbReference type="AlphaFoldDB" id="A0ABD2MJ55"/>
<protein>
    <submittedName>
        <fullName evidence="1">Uncharacterized protein</fullName>
    </submittedName>
</protein>